<dbReference type="AlphaFoldDB" id="A0A8T1ZZ23"/>
<gene>
    <name evidence="1" type="ORF">ISN44_As10g028090</name>
</gene>
<proteinExistence type="predicted"/>
<sequence>MLLDLLFWALENPDKYDKDPNLVVISKSIKEETDFVTTLEALKGRHFNVFLALPDKVQPGVLRTRVHARIQSRTVMRSSSKQYSPNAFHRSIPPTQTAFIPVSM</sequence>
<dbReference type="OrthoDB" id="549353at2759"/>
<evidence type="ECO:0000313" key="1">
    <source>
        <dbReference type="EMBL" id="KAG7566222.1"/>
    </source>
</evidence>
<dbReference type="EMBL" id="JAEFBJ010000010">
    <property type="protein sequence ID" value="KAG7566222.1"/>
    <property type="molecule type" value="Genomic_DNA"/>
</dbReference>
<dbReference type="Proteomes" id="UP000694251">
    <property type="component" value="Chromosome 10"/>
</dbReference>
<accession>A0A8T1ZZ23</accession>
<name>A0A8T1ZZ23_ARASU</name>
<comment type="caution">
    <text evidence="1">The sequence shown here is derived from an EMBL/GenBank/DDBJ whole genome shotgun (WGS) entry which is preliminary data.</text>
</comment>
<evidence type="ECO:0008006" key="3">
    <source>
        <dbReference type="Google" id="ProtNLM"/>
    </source>
</evidence>
<evidence type="ECO:0000313" key="2">
    <source>
        <dbReference type="Proteomes" id="UP000694251"/>
    </source>
</evidence>
<organism evidence="1 2">
    <name type="scientific">Arabidopsis suecica</name>
    <name type="common">Swedish thale-cress</name>
    <name type="synonym">Cardaminopsis suecica</name>
    <dbReference type="NCBI Taxonomy" id="45249"/>
    <lineage>
        <taxon>Eukaryota</taxon>
        <taxon>Viridiplantae</taxon>
        <taxon>Streptophyta</taxon>
        <taxon>Embryophyta</taxon>
        <taxon>Tracheophyta</taxon>
        <taxon>Spermatophyta</taxon>
        <taxon>Magnoliopsida</taxon>
        <taxon>eudicotyledons</taxon>
        <taxon>Gunneridae</taxon>
        <taxon>Pentapetalae</taxon>
        <taxon>rosids</taxon>
        <taxon>malvids</taxon>
        <taxon>Brassicales</taxon>
        <taxon>Brassicaceae</taxon>
        <taxon>Camelineae</taxon>
        <taxon>Arabidopsis</taxon>
    </lineage>
</organism>
<keyword evidence="2" id="KW-1185">Reference proteome</keyword>
<protein>
    <recommendedName>
        <fullName evidence="3">NYN domain-containing protein</fullName>
    </recommendedName>
</protein>
<reference evidence="1 2" key="1">
    <citation type="submission" date="2020-12" db="EMBL/GenBank/DDBJ databases">
        <title>Concerted genomic and epigenomic changes stabilize Arabidopsis allopolyploids.</title>
        <authorList>
            <person name="Chen Z."/>
        </authorList>
    </citation>
    <scope>NUCLEOTIDE SEQUENCE [LARGE SCALE GENOMIC DNA]</scope>
    <source>
        <strain evidence="1">As9502</strain>
        <tissue evidence="1">Leaf</tissue>
    </source>
</reference>